<comment type="PTM">
    <text evidence="9">4'-phosphopantetheine is transferred from CoA to a specific serine of apo-ACP by acpS.</text>
</comment>
<dbReference type="InterPro" id="IPR036736">
    <property type="entry name" value="ACP-like_sf"/>
</dbReference>
<dbReference type="GO" id="GO:0016020">
    <property type="term" value="C:membrane"/>
    <property type="evidence" value="ECO:0007669"/>
    <property type="project" value="GOC"/>
</dbReference>
<dbReference type="NCBIfam" id="NF002150">
    <property type="entry name" value="PRK00982.1-4"/>
    <property type="match status" value="1"/>
</dbReference>
<dbReference type="InterPro" id="IPR003231">
    <property type="entry name" value="ACP"/>
</dbReference>
<keyword evidence="3 7" id="KW-0597">Phosphoprotein</keyword>
<evidence type="ECO:0000259" key="10">
    <source>
        <dbReference type="PROSITE" id="PS50075"/>
    </source>
</evidence>
<evidence type="ECO:0000256" key="1">
    <source>
        <dbReference type="ARBA" id="ARBA00022450"/>
    </source>
</evidence>
<evidence type="ECO:0000256" key="6">
    <source>
        <dbReference type="ARBA" id="ARBA00023160"/>
    </source>
</evidence>
<dbReference type="PANTHER" id="PTHR20863:SF76">
    <property type="entry name" value="CARRIER DOMAIN-CONTAINING PROTEIN"/>
    <property type="match status" value="1"/>
</dbReference>
<evidence type="ECO:0000256" key="8">
    <source>
        <dbReference type="NCBIfam" id="TIGR00517"/>
    </source>
</evidence>
<comment type="caution">
    <text evidence="7">Lacks conserved residue(s) required for the propagation of feature annotation.</text>
</comment>
<comment type="pathway">
    <text evidence="7 9">Lipid metabolism; fatty acid biosynthesis.</text>
</comment>
<protein>
    <recommendedName>
        <fullName evidence="7 8">Acyl carrier protein</fullName>
        <shortName evidence="7">ACP</shortName>
    </recommendedName>
</protein>
<keyword evidence="5 7" id="KW-0443">Lipid metabolism</keyword>
<keyword evidence="6 7" id="KW-0275">Fatty acid biosynthesis</keyword>
<dbReference type="AlphaFoldDB" id="A0A367R7M0"/>
<comment type="PTM">
    <text evidence="7">4'-phosphopantetheine is transferred from CoA to a specific serine of apo-ACP by AcpS. This modification is essential for activity because fatty acids are bound in thioester linkage to the sulfhydryl of the prosthetic group.</text>
</comment>
<evidence type="ECO:0000256" key="3">
    <source>
        <dbReference type="ARBA" id="ARBA00022553"/>
    </source>
</evidence>
<comment type="subcellular location">
    <subcellularLocation>
        <location evidence="7">Cytoplasm</location>
    </subcellularLocation>
</comment>
<name>A0A367R7M0_9NOSO</name>
<gene>
    <name evidence="7" type="primary">acpP</name>
    <name evidence="11" type="ORF">A6770_18995</name>
</gene>
<feature type="domain" description="Carrier" evidence="10">
    <location>
        <begin position="1"/>
        <end position="79"/>
    </location>
</feature>
<reference evidence="11" key="1">
    <citation type="submission" date="2016-04" db="EMBL/GenBank/DDBJ databases">
        <authorList>
            <person name="Tabuchi Yagui T.R."/>
        </authorList>
    </citation>
    <scope>NUCLEOTIDE SEQUENCE [LARGE SCALE GENOMIC DNA]</scope>
    <source>
        <strain evidence="11">NIES-26</strain>
    </source>
</reference>
<dbReference type="InterPro" id="IPR009081">
    <property type="entry name" value="PP-bd_ACP"/>
</dbReference>
<dbReference type="GO" id="GO:0009245">
    <property type="term" value="P:lipid A biosynthetic process"/>
    <property type="evidence" value="ECO:0007669"/>
    <property type="project" value="TreeGrafter"/>
</dbReference>
<comment type="similarity">
    <text evidence="7">Belongs to the acyl carrier protein (ACP) family.</text>
</comment>
<accession>A0A367R7M0</accession>
<comment type="caution">
    <text evidence="11">The sequence shown here is derived from an EMBL/GenBank/DDBJ whole genome shotgun (WGS) entry which is preliminary data.</text>
</comment>
<organism evidence="11 12">
    <name type="scientific">Nostoc minutum NIES-26</name>
    <dbReference type="NCBI Taxonomy" id="1844469"/>
    <lineage>
        <taxon>Bacteria</taxon>
        <taxon>Bacillati</taxon>
        <taxon>Cyanobacteriota</taxon>
        <taxon>Cyanophyceae</taxon>
        <taxon>Nostocales</taxon>
        <taxon>Nostocaceae</taxon>
        <taxon>Nostoc</taxon>
    </lineage>
</organism>
<dbReference type="GO" id="GO:0000035">
    <property type="term" value="F:acyl binding"/>
    <property type="evidence" value="ECO:0007669"/>
    <property type="project" value="TreeGrafter"/>
</dbReference>
<dbReference type="NCBIfam" id="TIGR00517">
    <property type="entry name" value="acyl_carrier"/>
    <property type="match status" value="1"/>
</dbReference>
<keyword evidence="1 7" id="KW-0596">Phosphopantetheine</keyword>
<dbReference type="GO" id="GO:0005829">
    <property type="term" value="C:cytosol"/>
    <property type="evidence" value="ECO:0007669"/>
    <property type="project" value="TreeGrafter"/>
</dbReference>
<dbReference type="EMBL" id="LXQD01000205">
    <property type="protein sequence ID" value="RCJ32496.1"/>
    <property type="molecule type" value="Genomic_DNA"/>
</dbReference>
<comment type="function">
    <text evidence="7 9">Carrier of the growing fatty acid chain in fatty acid biosynthesis.</text>
</comment>
<sequence length="81" mass="9012">MTRQEIFSKVQAVVAEELANEQQKVTPDANLTLDLGADYLDLIAMFQALEDAFGTKIPPKEAKQLLTVQEVVNYIGQTVIF</sequence>
<dbReference type="Gene3D" id="1.10.1200.10">
    <property type="entry name" value="ACP-like"/>
    <property type="match status" value="1"/>
</dbReference>
<keyword evidence="4 7" id="KW-0276">Fatty acid metabolism</keyword>
<proteinExistence type="inferred from homology"/>
<evidence type="ECO:0000313" key="12">
    <source>
        <dbReference type="Proteomes" id="UP000252107"/>
    </source>
</evidence>
<keyword evidence="2 7" id="KW-0444">Lipid biosynthesis</keyword>
<dbReference type="GO" id="GO:0000036">
    <property type="term" value="F:acyl carrier activity"/>
    <property type="evidence" value="ECO:0007669"/>
    <property type="project" value="UniProtKB-UniRule"/>
</dbReference>
<evidence type="ECO:0000256" key="2">
    <source>
        <dbReference type="ARBA" id="ARBA00022516"/>
    </source>
</evidence>
<dbReference type="PROSITE" id="PS50075">
    <property type="entry name" value="CARRIER"/>
    <property type="match status" value="1"/>
</dbReference>
<evidence type="ECO:0000256" key="5">
    <source>
        <dbReference type="ARBA" id="ARBA00023098"/>
    </source>
</evidence>
<dbReference type="UniPathway" id="UPA00094"/>
<keyword evidence="7" id="KW-0963">Cytoplasm</keyword>
<evidence type="ECO:0000313" key="11">
    <source>
        <dbReference type="EMBL" id="RCJ32496.1"/>
    </source>
</evidence>
<dbReference type="HAMAP" id="MF_01217">
    <property type="entry name" value="Acyl_carrier"/>
    <property type="match status" value="1"/>
</dbReference>
<dbReference type="PANTHER" id="PTHR20863">
    <property type="entry name" value="ACYL CARRIER PROTEIN"/>
    <property type="match status" value="1"/>
</dbReference>
<dbReference type="SUPFAM" id="SSF47336">
    <property type="entry name" value="ACP-like"/>
    <property type="match status" value="1"/>
</dbReference>
<evidence type="ECO:0000256" key="7">
    <source>
        <dbReference type="HAMAP-Rule" id="MF_01217"/>
    </source>
</evidence>
<dbReference type="Proteomes" id="UP000252107">
    <property type="component" value="Unassembled WGS sequence"/>
</dbReference>
<keyword evidence="12" id="KW-1185">Reference proteome</keyword>
<evidence type="ECO:0000256" key="9">
    <source>
        <dbReference type="RuleBase" id="RU003545"/>
    </source>
</evidence>
<evidence type="ECO:0000256" key="4">
    <source>
        <dbReference type="ARBA" id="ARBA00022832"/>
    </source>
</evidence>
<dbReference type="NCBIfam" id="NF002148">
    <property type="entry name" value="PRK00982.1-2"/>
    <property type="match status" value="1"/>
</dbReference>
<dbReference type="Pfam" id="PF00550">
    <property type="entry name" value="PP-binding"/>
    <property type="match status" value="1"/>
</dbReference>